<evidence type="ECO:0000256" key="5">
    <source>
        <dbReference type="ARBA" id="ARBA00023136"/>
    </source>
</evidence>
<feature type="transmembrane region" description="Helical" evidence="6">
    <location>
        <begin position="402"/>
        <end position="422"/>
    </location>
</feature>
<comment type="caution">
    <text evidence="8">The sequence shown here is derived from an EMBL/GenBank/DDBJ whole genome shotgun (WGS) entry which is preliminary data.</text>
</comment>
<feature type="transmembrane region" description="Helical" evidence="6">
    <location>
        <begin position="311"/>
        <end position="330"/>
    </location>
</feature>
<feature type="transmembrane region" description="Helical" evidence="6">
    <location>
        <begin position="336"/>
        <end position="363"/>
    </location>
</feature>
<feature type="transmembrane region" description="Helical" evidence="6">
    <location>
        <begin position="31"/>
        <end position="48"/>
    </location>
</feature>
<dbReference type="AlphaFoldDB" id="A0A059FRI5"/>
<reference evidence="8 9" key="1">
    <citation type="journal article" date="2014" name="Antonie Van Leeuwenhoek">
        <title>Hyphomonas beringensis sp. nov. and Hyphomonas chukchiensis sp. nov., isolated from surface seawater of the Bering Sea and Chukchi Sea.</title>
        <authorList>
            <person name="Li C."/>
            <person name="Lai Q."/>
            <person name="Li G."/>
            <person name="Dong C."/>
            <person name="Wang J."/>
            <person name="Liao Y."/>
            <person name="Shao Z."/>
        </authorList>
    </citation>
    <scope>NUCLEOTIDE SEQUENCE [LARGE SCALE GENOMIC DNA]</scope>
    <source>
        <strain evidence="8 9">MHS-2</strain>
    </source>
</reference>
<feature type="transmembrane region" description="Helical" evidence="6">
    <location>
        <begin position="102"/>
        <end position="124"/>
    </location>
</feature>
<gene>
    <name evidence="8" type="ORF">HJO_05235</name>
</gene>
<dbReference type="EMBL" id="ARYK01000002">
    <property type="protein sequence ID" value="KCZ93232.1"/>
    <property type="molecule type" value="Genomic_DNA"/>
</dbReference>
<feature type="transmembrane region" description="Helical" evidence="6">
    <location>
        <begin position="163"/>
        <end position="182"/>
    </location>
</feature>
<dbReference type="InterPro" id="IPR044770">
    <property type="entry name" value="MFS_spinster-like"/>
</dbReference>
<evidence type="ECO:0000256" key="3">
    <source>
        <dbReference type="ARBA" id="ARBA00022692"/>
    </source>
</evidence>
<dbReference type="InterPro" id="IPR020846">
    <property type="entry name" value="MFS_dom"/>
</dbReference>
<feature type="transmembrane region" description="Helical" evidence="6">
    <location>
        <begin position="69"/>
        <end position="90"/>
    </location>
</feature>
<evidence type="ECO:0000256" key="1">
    <source>
        <dbReference type="ARBA" id="ARBA00004141"/>
    </source>
</evidence>
<dbReference type="Pfam" id="PF07690">
    <property type="entry name" value="MFS_1"/>
    <property type="match status" value="1"/>
</dbReference>
<evidence type="ECO:0000313" key="9">
    <source>
        <dbReference type="Proteomes" id="UP000025171"/>
    </source>
</evidence>
<organism evidence="8 9">
    <name type="scientific">Hyphomonas johnsonii MHS-2</name>
    <dbReference type="NCBI Taxonomy" id="1280950"/>
    <lineage>
        <taxon>Bacteria</taxon>
        <taxon>Pseudomonadati</taxon>
        <taxon>Pseudomonadota</taxon>
        <taxon>Alphaproteobacteria</taxon>
        <taxon>Hyphomonadales</taxon>
        <taxon>Hyphomonadaceae</taxon>
        <taxon>Hyphomonas</taxon>
    </lineage>
</organism>
<dbReference type="InterPro" id="IPR036259">
    <property type="entry name" value="MFS_trans_sf"/>
</dbReference>
<keyword evidence="5 6" id="KW-0472">Membrane</keyword>
<accession>A0A059FRI5</accession>
<comment type="subcellular location">
    <subcellularLocation>
        <location evidence="1">Membrane</location>
        <topology evidence="1">Multi-pass membrane protein</topology>
    </subcellularLocation>
</comment>
<dbReference type="PROSITE" id="PS50850">
    <property type="entry name" value="MFS"/>
    <property type="match status" value="1"/>
</dbReference>
<dbReference type="Proteomes" id="UP000025171">
    <property type="component" value="Unassembled WGS sequence"/>
</dbReference>
<name>A0A059FRI5_9PROT</name>
<protein>
    <submittedName>
        <fullName evidence="8">Major facilitator transporter</fullName>
    </submittedName>
</protein>
<dbReference type="SUPFAM" id="SSF103473">
    <property type="entry name" value="MFS general substrate transporter"/>
    <property type="match status" value="1"/>
</dbReference>
<feature type="transmembrane region" description="Helical" evidence="6">
    <location>
        <begin position="188"/>
        <end position="208"/>
    </location>
</feature>
<sequence>MRMDDEVKSDTSKRLKQADSALNSVPTRGAYRWYVLFVLTAIFTVHYIDRTVMSVVIEPIKEEFGLSDSALGLLSGLAHSGALSLFALPMGWLTDRTNRVRMVSSVVMIWSGITALGALATGYWSLLLMRMGVGAAEAGGPPASVSIIGDLFERRELPTAMGVYYLAMGLGTGLIFLVGGYVAEFFGWRAVFLIAGIPGFLLGMLLLFTVREPRRRSTGDGTKKAPDLREVVKALSTNKGLLFIILAGTSASLAQAALLTWMGPFMIRVRDLSLGEAGLVMAVAAAGGKTLGSLLAGVMTRVMARDRVRQFFRFPALMLLLSLPACWLMVGVDSVALSILFAILLSVILGCWSGQVTAIVMTASPSSMRGTATSTYWLMANLVGVGLGPLVIGIISDLAGSLGAAMAIATVINVFAALFFYLACRNLSEEEDVAPVA</sequence>
<dbReference type="GO" id="GO:0016020">
    <property type="term" value="C:membrane"/>
    <property type="evidence" value="ECO:0007669"/>
    <property type="project" value="UniProtKB-SubCell"/>
</dbReference>
<feature type="transmembrane region" description="Helical" evidence="6">
    <location>
        <begin position="375"/>
        <end position="396"/>
    </location>
</feature>
<evidence type="ECO:0000256" key="6">
    <source>
        <dbReference type="SAM" id="Phobius"/>
    </source>
</evidence>
<evidence type="ECO:0000313" key="8">
    <source>
        <dbReference type="EMBL" id="KCZ93232.1"/>
    </source>
</evidence>
<feature type="domain" description="Major facilitator superfamily (MFS) profile" evidence="7">
    <location>
        <begin position="35"/>
        <end position="428"/>
    </location>
</feature>
<dbReference type="InterPro" id="IPR011701">
    <property type="entry name" value="MFS"/>
</dbReference>
<dbReference type="PANTHER" id="PTHR23505:SF79">
    <property type="entry name" value="PROTEIN SPINSTER"/>
    <property type="match status" value="1"/>
</dbReference>
<dbReference type="CDD" id="cd17328">
    <property type="entry name" value="MFS_spinster_like"/>
    <property type="match status" value="1"/>
</dbReference>
<dbReference type="PATRIC" id="fig|1280950.3.peg.1055"/>
<dbReference type="Gene3D" id="1.20.1250.20">
    <property type="entry name" value="MFS general substrate transporter like domains"/>
    <property type="match status" value="2"/>
</dbReference>
<feature type="transmembrane region" description="Helical" evidence="6">
    <location>
        <begin position="279"/>
        <end position="299"/>
    </location>
</feature>
<dbReference type="eggNOG" id="COG2814">
    <property type="taxonomic scope" value="Bacteria"/>
</dbReference>
<evidence type="ECO:0000256" key="4">
    <source>
        <dbReference type="ARBA" id="ARBA00022989"/>
    </source>
</evidence>
<dbReference type="PANTHER" id="PTHR23505">
    <property type="entry name" value="SPINSTER"/>
    <property type="match status" value="1"/>
</dbReference>
<evidence type="ECO:0000256" key="2">
    <source>
        <dbReference type="ARBA" id="ARBA00022448"/>
    </source>
</evidence>
<dbReference type="GO" id="GO:0022857">
    <property type="term" value="F:transmembrane transporter activity"/>
    <property type="evidence" value="ECO:0007669"/>
    <property type="project" value="InterPro"/>
</dbReference>
<evidence type="ECO:0000259" key="7">
    <source>
        <dbReference type="PROSITE" id="PS50850"/>
    </source>
</evidence>
<keyword evidence="3 6" id="KW-0812">Transmembrane</keyword>
<proteinExistence type="predicted"/>
<keyword evidence="9" id="KW-1185">Reference proteome</keyword>
<feature type="transmembrane region" description="Helical" evidence="6">
    <location>
        <begin position="241"/>
        <end position="267"/>
    </location>
</feature>
<keyword evidence="2" id="KW-0813">Transport</keyword>
<keyword evidence="4 6" id="KW-1133">Transmembrane helix</keyword>